<dbReference type="PANTHER" id="PTHR11662">
    <property type="entry name" value="SOLUTE CARRIER FAMILY 17"/>
    <property type="match status" value="1"/>
</dbReference>
<comment type="similarity">
    <text evidence="5">Belongs to the major facilitator superfamily. Sodium/anion cotransporter (TC 2.A.1.14) family.</text>
</comment>
<evidence type="ECO:0000256" key="5">
    <source>
        <dbReference type="ARBA" id="ARBA00024362"/>
    </source>
</evidence>
<evidence type="ECO:0000256" key="7">
    <source>
        <dbReference type="SAM" id="MobiDB-lite"/>
    </source>
</evidence>
<evidence type="ECO:0000256" key="2">
    <source>
        <dbReference type="ARBA" id="ARBA00022692"/>
    </source>
</evidence>
<feature type="transmembrane region" description="Helical" evidence="8">
    <location>
        <begin position="295"/>
        <end position="315"/>
    </location>
</feature>
<accession>A0A6A4LDD5</accession>
<evidence type="ECO:0000256" key="8">
    <source>
        <dbReference type="SAM" id="Phobius"/>
    </source>
</evidence>
<reference evidence="10 11" key="1">
    <citation type="journal article" date="2019" name="Genome Biol. Evol.">
        <title>The Rhododendron genome and chromosomal organization provide insight into shared whole-genome duplications across the heath family (Ericaceae).</title>
        <authorList>
            <person name="Soza V.L."/>
            <person name="Lindsley D."/>
            <person name="Waalkes A."/>
            <person name="Ramage E."/>
            <person name="Patwardhan R.P."/>
            <person name="Burton J.N."/>
            <person name="Adey A."/>
            <person name="Kumar A."/>
            <person name="Qiu R."/>
            <person name="Shendure J."/>
            <person name="Hall B."/>
        </authorList>
    </citation>
    <scope>NUCLEOTIDE SEQUENCE [LARGE SCALE GENOMIC DNA]</scope>
    <source>
        <strain evidence="10">RSF 1966-606</strain>
    </source>
</reference>
<dbReference type="OrthoDB" id="2250022at2759"/>
<feature type="domain" description="Major facilitator superfamily (MFS) profile" evidence="9">
    <location>
        <begin position="74"/>
        <end position="363"/>
    </location>
</feature>
<evidence type="ECO:0000256" key="1">
    <source>
        <dbReference type="ARBA" id="ARBA00004141"/>
    </source>
</evidence>
<gene>
    <name evidence="10" type="ORF">C3L33_12540</name>
</gene>
<dbReference type="Gene3D" id="1.20.1250.20">
    <property type="entry name" value="MFS general substrate transporter like domains"/>
    <property type="match status" value="2"/>
</dbReference>
<dbReference type="InterPro" id="IPR011701">
    <property type="entry name" value="MFS"/>
</dbReference>
<dbReference type="GO" id="GO:0005315">
    <property type="term" value="F:phosphate transmembrane transporter activity"/>
    <property type="evidence" value="ECO:0007669"/>
    <property type="project" value="TreeGrafter"/>
</dbReference>
<organism evidence="10 11">
    <name type="scientific">Rhododendron williamsianum</name>
    <dbReference type="NCBI Taxonomy" id="262921"/>
    <lineage>
        <taxon>Eukaryota</taxon>
        <taxon>Viridiplantae</taxon>
        <taxon>Streptophyta</taxon>
        <taxon>Embryophyta</taxon>
        <taxon>Tracheophyta</taxon>
        <taxon>Spermatophyta</taxon>
        <taxon>Magnoliopsida</taxon>
        <taxon>eudicotyledons</taxon>
        <taxon>Gunneridae</taxon>
        <taxon>Pentapetalae</taxon>
        <taxon>asterids</taxon>
        <taxon>Ericales</taxon>
        <taxon>Ericaceae</taxon>
        <taxon>Ericoideae</taxon>
        <taxon>Rhodoreae</taxon>
        <taxon>Rhododendron</taxon>
    </lineage>
</organism>
<dbReference type="InterPro" id="IPR020846">
    <property type="entry name" value="MFS_dom"/>
</dbReference>
<dbReference type="AlphaFoldDB" id="A0A6A4LDD5"/>
<feature type="non-terminal residue" evidence="10">
    <location>
        <position position="1"/>
    </location>
</feature>
<feature type="transmembrane region" description="Helical" evidence="8">
    <location>
        <begin position="335"/>
        <end position="356"/>
    </location>
</feature>
<comment type="similarity">
    <text evidence="6">Belongs to the major facilitator superfamily. Phosphate:H(+) symporter (TC 2.A.1.9) family.</text>
</comment>
<evidence type="ECO:0000256" key="4">
    <source>
        <dbReference type="ARBA" id="ARBA00023136"/>
    </source>
</evidence>
<dbReference type="SUPFAM" id="SSF103473">
    <property type="entry name" value="MFS general substrate transporter"/>
    <property type="match status" value="1"/>
</dbReference>
<protein>
    <recommendedName>
        <fullName evidence="9">Major facilitator superfamily (MFS) profile domain-containing protein</fullName>
    </recommendedName>
</protein>
<keyword evidence="3 8" id="KW-1133">Transmembrane helix</keyword>
<dbReference type="EMBL" id="QEFC01001835">
    <property type="protein sequence ID" value="KAE9455535.1"/>
    <property type="molecule type" value="Genomic_DNA"/>
</dbReference>
<comment type="caution">
    <text evidence="10">The sequence shown here is derived from an EMBL/GenBank/DDBJ whole genome shotgun (WGS) entry which is preliminary data.</text>
</comment>
<dbReference type="InterPro" id="IPR036259">
    <property type="entry name" value="MFS_trans_sf"/>
</dbReference>
<comment type="subcellular location">
    <subcellularLocation>
        <location evidence="1">Membrane</location>
        <topology evidence="1">Multi-pass membrane protein</topology>
    </subcellularLocation>
</comment>
<dbReference type="GO" id="GO:0016020">
    <property type="term" value="C:membrane"/>
    <property type="evidence" value="ECO:0007669"/>
    <property type="project" value="UniProtKB-SubCell"/>
</dbReference>
<keyword evidence="11" id="KW-1185">Reference proteome</keyword>
<feature type="transmembrane region" description="Helical" evidence="8">
    <location>
        <begin position="140"/>
        <end position="159"/>
    </location>
</feature>
<feature type="transmembrane region" description="Helical" evidence="8">
    <location>
        <begin position="109"/>
        <end position="133"/>
    </location>
</feature>
<evidence type="ECO:0000256" key="3">
    <source>
        <dbReference type="ARBA" id="ARBA00022989"/>
    </source>
</evidence>
<feature type="transmembrane region" description="Helical" evidence="8">
    <location>
        <begin position="72"/>
        <end position="97"/>
    </location>
</feature>
<name>A0A6A4LDD5_9ERIC</name>
<feature type="region of interest" description="Disordered" evidence="7">
    <location>
        <begin position="1"/>
        <end position="24"/>
    </location>
</feature>
<evidence type="ECO:0000313" key="10">
    <source>
        <dbReference type="EMBL" id="KAE9455535.1"/>
    </source>
</evidence>
<dbReference type="Proteomes" id="UP000428333">
    <property type="component" value="Linkage Group LG07"/>
</dbReference>
<evidence type="ECO:0000259" key="9">
    <source>
        <dbReference type="PROSITE" id="PS50850"/>
    </source>
</evidence>
<dbReference type="PANTHER" id="PTHR11662:SF399">
    <property type="entry name" value="FI19708P1-RELATED"/>
    <property type="match status" value="1"/>
</dbReference>
<keyword evidence="2 8" id="KW-0812">Transmembrane</keyword>
<dbReference type="PROSITE" id="PS50850">
    <property type="entry name" value="MFS"/>
    <property type="match status" value="1"/>
</dbReference>
<sequence>MAAVTPTKSLLHSSSSFPKSSFSSRTQFNSISFKKTQSGLEPIRSKSGNACFSGGDGVRRARRRTERREEGLVVVALLACVMCLCNADRVVMSVAIVPLAAKHGWSSSFLGIVQSSFLWGYIFSSVVGGALVDKYGGKKVIAWGVGLWSIATLLTPWAANHSTIALLSVRAFFGLAEGVALPSMSTLLSRWFPSHERATAVGMSMAGFHLGNVAGLVLTPIAMSSIGIAGPFIFFSSLGLLWLTTWAYGVTNDPNESQFISKSELRLIQAGKSNTSLKKGEVLPLRLLLSKLPTWAIIVANVTNNWGYFVMLSWMPVYFKTVFNVNLKQAAWFSAVPWGSMAISGYIAGLVSDFLVKAGCSVT</sequence>
<feature type="transmembrane region" description="Helical" evidence="8">
    <location>
        <begin position="165"/>
        <end position="188"/>
    </location>
</feature>
<evidence type="ECO:0000256" key="6">
    <source>
        <dbReference type="ARBA" id="ARBA00044504"/>
    </source>
</evidence>
<keyword evidence="4 8" id="KW-0472">Membrane</keyword>
<proteinExistence type="inferred from homology"/>
<dbReference type="GO" id="GO:0009536">
    <property type="term" value="C:plastid"/>
    <property type="evidence" value="ECO:0007669"/>
    <property type="project" value="TreeGrafter"/>
</dbReference>
<evidence type="ECO:0000313" key="11">
    <source>
        <dbReference type="Proteomes" id="UP000428333"/>
    </source>
</evidence>
<dbReference type="InterPro" id="IPR050382">
    <property type="entry name" value="MFS_Na/Anion_cotransporter"/>
</dbReference>
<dbReference type="Pfam" id="PF07690">
    <property type="entry name" value="MFS_1"/>
    <property type="match status" value="1"/>
</dbReference>